<proteinExistence type="predicted"/>
<comment type="caution">
    <text evidence="1">The sequence shown here is derived from an EMBL/GenBank/DDBJ whole genome shotgun (WGS) entry which is preliminary data.</text>
</comment>
<dbReference type="SUPFAM" id="SSF52047">
    <property type="entry name" value="RNI-like"/>
    <property type="match status" value="1"/>
</dbReference>
<dbReference type="OrthoDB" id="3256662at2759"/>
<gene>
    <name evidence="1" type="ORF">D9619_010291</name>
</gene>
<accession>A0A8H5ASU3</accession>
<reference evidence="1 2" key="1">
    <citation type="journal article" date="2020" name="ISME J.">
        <title>Uncovering the hidden diversity of litter-decomposition mechanisms in mushroom-forming fungi.</title>
        <authorList>
            <person name="Floudas D."/>
            <person name="Bentzer J."/>
            <person name="Ahren D."/>
            <person name="Johansson T."/>
            <person name="Persson P."/>
            <person name="Tunlid A."/>
        </authorList>
    </citation>
    <scope>NUCLEOTIDE SEQUENCE [LARGE SCALE GENOMIC DNA]</scope>
    <source>
        <strain evidence="1 2">CBS 101986</strain>
    </source>
</reference>
<dbReference type="AlphaFoldDB" id="A0A8H5ASU3"/>
<organism evidence="1 2">
    <name type="scientific">Psilocybe cf. subviscida</name>
    <dbReference type="NCBI Taxonomy" id="2480587"/>
    <lineage>
        <taxon>Eukaryota</taxon>
        <taxon>Fungi</taxon>
        <taxon>Dikarya</taxon>
        <taxon>Basidiomycota</taxon>
        <taxon>Agaricomycotina</taxon>
        <taxon>Agaricomycetes</taxon>
        <taxon>Agaricomycetidae</taxon>
        <taxon>Agaricales</taxon>
        <taxon>Agaricineae</taxon>
        <taxon>Strophariaceae</taxon>
        <taxon>Psilocybe</taxon>
    </lineage>
</organism>
<keyword evidence="2" id="KW-1185">Reference proteome</keyword>
<protein>
    <submittedName>
        <fullName evidence="1">Uncharacterized protein</fullName>
    </submittedName>
</protein>
<evidence type="ECO:0000313" key="1">
    <source>
        <dbReference type="EMBL" id="KAF5310249.1"/>
    </source>
</evidence>
<sequence length="532" mass="60930">MEPPNTKKSSRKHTNTAIAGTLVQQEQPSIISRRIPLEIFLEILGHYEPVPNYYDETHTFRPGWRPVRFDALNSMALVCKDFSARLQPLLFETAWMSASNHFASIPKLLGCSRFAKAIIDGNDRARALARHVTRYVVSGLDLKTYDTDNGDMAPTLGTRDQHFIFSSALRFMPSVREIHVLQHSITDELLRAIVLVPSLMALRLHSCNVPQPLDESLLRQFSTLEVSHVLLSGLGSDAPAEEQFFSHLCMSRAETLTSHRDISSHFFKGLSTLPVPMQSLTIISFDCSFIMESADHQAAFLDAFRAMPALCAVHWNAITYRSVNTRTFRPYSYPSPPRLPHLEYIYAHLPVLEALVPGSNVTSIGIASEIFDYRSEVSHPQHREFWERLAAVINKSQKPIDSLNVPMLFYTSIPFAERFPKLRYLTLKPRHRNWVDKEVYLPELFVDDPAHVIQMLLHGWPRHPNLIELEFVFDDFPGEPFTLSTPFRNLFPIRLDNTTLDQVKEKMPALQRLSFAFAYVHDERDRQNFVFG</sequence>
<dbReference type="Proteomes" id="UP000567179">
    <property type="component" value="Unassembled WGS sequence"/>
</dbReference>
<evidence type="ECO:0000313" key="2">
    <source>
        <dbReference type="Proteomes" id="UP000567179"/>
    </source>
</evidence>
<dbReference type="EMBL" id="JAACJJ010000058">
    <property type="protein sequence ID" value="KAF5310249.1"/>
    <property type="molecule type" value="Genomic_DNA"/>
</dbReference>
<name>A0A8H5ASU3_9AGAR</name>